<organism evidence="6 7">
    <name type="scientific">Acrasis kona</name>
    <dbReference type="NCBI Taxonomy" id="1008807"/>
    <lineage>
        <taxon>Eukaryota</taxon>
        <taxon>Discoba</taxon>
        <taxon>Heterolobosea</taxon>
        <taxon>Tetramitia</taxon>
        <taxon>Eutetramitia</taxon>
        <taxon>Acrasidae</taxon>
        <taxon>Acrasis</taxon>
    </lineage>
</organism>
<dbReference type="InterPro" id="IPR016163">
    <property type="entry name" value="Ald_DH_C"/>
</dbReference>
<dbReference type="GO" id="GO:0004491">
    <property type="term" value="F:methylmalonate-semialdehyde dehydrogenase (acylating, NAD) activity"/>
    <property type="evidence" value="ECO:0007669"/>
    <property type="project" value="UniProtKB-EC"/>
</dbReference>
<dbReference type="GO" id="GO:0005739">
    <property type="term" value="C:mitochondrion"/>
    <property type="evidence" value="ECO:0007669"/>
    <property type="project" value="TreeGrafter"/>
</dbReference>
<dbReference type="Pfam" id="PF00171">
    <property type="entry name" value="Aldedh"/>
    <property type="match status" value="1"/>
</dbReference>
<dbReference type="FunFam" id="3.40.605.10:FF:000003">
    <property type="entry name" value="Methylmalonate-semialdehyde dehydrogenase [acylating]"/>
    <property type="match status" value="1"/>
</dbReference>
<evidence type="ECO:0000313" key="6">
    <source>
        <dbReference type="EMBL" id="KAL0484115.1"/>
    </source>
</evidence>
<dbReference type="AlphaFoldDB" id="A0AAW2Z3S7"/>
<dbReference type="FunFam" id="3.40.309.10:FF:000002">
    <property type="entry name" value="Methylmalonate-semialdehyde dehydrogenase (Acylating)"/>
    <property type="match status" value="1"/>
</dbReference>
<dbReference type="InterPro" id="IPR016162">
    <property type="entry name" value="Ald_DH_N"/>
</dbReference>
<dbReference type="SUPFAM" id="SSF53720">
    <property type="entry name" value="ALDH-like"/>
    <property type="match status" value="1"/>
</dbReference>
<sequence length="523" mass="57272">MLRSRLNHITKNIHAANKSLSYSTKEVRKVPMIINGELRISKSDTWIDVTNPATGEVISQVPECTQDEMEEAAENSQEAFLKWREQSVSKRVRYIFNLRQLLDKKSKEIAAQITEEQGKTLKDADGDVFRGLEVVEHAASMTTIQMGESMQNVSKNMDLYSFREPLGVTAGICPFNFPAMVPLWMYPLAIASGNTMLLKPSEHDPTASVTVAELALEAGVPPGVVNVIHGRKKCVDFLCDNEHVKAISFVGGNRAGEYIFQRGTSNGKRVQANLGAKNHGVVLADANKEDTLNALIAAGFGAAGQRCMALSTVILVGEARSWIGELTKRAQKLNVNVGTHPDADLGPVITMDSKKRILDLIKTAEDEGCTIALDGRNFTLKGHENGYFVGPTIVTGVKPHHTVYKEEVFGPVLCVMEAETLDDAIKIINNNPYGNGTAIFTRNGPAARHFQHEVDVGQVGINVPIPVPLPFFSFTGSRGSIRGDLNFYGKMGVYFYTKLKTVTASWKEDDVTAKLSTAMPTYK</sequence>
<dbReference type="NCBIfam" id="TIGR01722">
    <property type="entry name" value="MMSDH"/>
    <property type="match status" value="1"/>
</dbReference>
<dbReference type="GO" id="GO:0006210">
    <property type="term" value="P:thymine catabolic process"/>
    <property type="evidence" value="ECO:0007669"/>
    <property type="project" value="TreeGrafter"/>
</dbReference>
<comment type="similarity">
    <text evidence="1">Belongs to the aldehyde dehydrogenase family.</text>
</comment>
<dbReference type="EMBL" id="JAOPGA020001024">
    <property type="protein sequence ID" value="KAL0484115.1"/>
    <property type="molecule type" value="Genomic_DNA"/>
</dbReference>
<evidence type="ECO:0000256" key="2">
    <source>
        <dbReference type="ARBA" id="ARBA00013048"/>
    </source>
</evidence>
<evidence type="ECO:0000256" key="4">
    <source>
        <dbReference type="ARBA" id="ARBA00023027"/>
    </source>
</evidence>
<dbReference type="InterPro" id="IPR010061">
    <property type="entry name" value="MeMal-semiAld_DH"/>
</dbReference>
<dbReference type="GO" id="GO:0006574">
    <property type="term" value="P:L-valine catabolic process"/>
    <property type="evidence" value="ECO:0007669"/>
    <property type="project" value="TreeGrafter"/>
</dbReference>
<reference evidence="6 7" key="1">
    <citation type="submission" date="2024-03" db="EMBL/GenBank/DDBJ databases">
        <title>The Acrasis kona genome and developmental transcriptomes reveal deep origins of eukaryotic multicellular pathways.</title>
        <authorList>
            <person name="Sheikh S."/>
            <person name="Fu C.-J."/>
            <person name="Brown M.W."/>
            <person name="Baldauf S.L."/>
        </authorList>
    </citation>
    <scope>NUCLEOTIDE SEQUENCE [LARGE SCALE GENOMIC DNA]</scope>
    <source>
        <strain evidence="6 7">ATCC MYA-3509</strain>
    </source>
</reference>
<keyword evidence="4" id="KW-0520">NAD</keyword>
<evidence type="ECO:0000256" key="3">
    <source>
        <dbReference type="ARBA" id="ARBA00023002"/>
    </source>
</evidence>
<feature type="domain" description="Aldehyde dehydrogenase" evidence="5">
    <location>
        <begin position="42"/>
        <end position="502"/>
    </location>
</feature>
<gene>
    <name evidence="6" type="ORF">AKO1_004913</name>
</gene>
<comment type="caution">
    <text evidence="6">The sequence shown here is derived from an EMBL/GenBank/DDBJ whole genome shotgun (WGS) entry which is preliminary data.</text>
</comment>
<proteinExistence type="inferred from homology"/>
<evidence type="ECO:0000313" key="7">
    <source>
        <dbReference type="Proteomes" id="UP001431209"/>
    </source>
</evidence>
<dbReference type="PANTHER" id="PTHR43866:SF3">
    <property type="entry name" value="METHYLMALONATE-SEMIALDEHYDE DEHYDROGENASE [ACYLATING], MITOCHONDRIAL"/>
    <property type="match status" value="1"/>
</dbReference>
<dbReference type="InterPro" id="IPR015590">
    <property type="entry name" value="Aldehyde_DH_dom"/>
</dbReference>
<dbReference type="InterPro" id="IPR016161">
    <property type="entry name" value="Ald_DH/histidinol_DH"/>
</dbReference>
<dbReference type="EC" id="1.2.1.27" evidence="2"/>
<keyword evidence="3" id="KW-0560">Oxidoreductase</keyword>
<name>A0AAW2Z3S7_9EUKA</name>
<dbReference type="Proteomes" id="UP001431209">
    <property type="component" value="Unassembled WGS sequence"/>
</dbReference>
<keyword evidence="7" id="KW-1185">Reference proteome</keyword>
<evidence type="ECO:0000256" key="1">
    <source>
        <dbReference type="ARBA" id="ARBA00009986"/>
    </source>
</evidence>
<accession>A0AAW2Z3S7</accession>
<protein>
    <recommendedName>
        <fullName evidence="2">methylmalonate-semialdehyde dehydrogenase (CoA acylating)</fullName>
        <ecNumber evidence="2">1.2.1.27</ecNumber>
    </recommendedName>
</protein>
<evidence type="ECO:0000259" key="5">
    <source>
        <dbReference type="Pfam" id="PF00171"/>
    </source>
</evidence>
<dbReference type="CDD" id="cd07085">
    <property type="entry name" value="ALDH_F6_MMSDH"/>
    <property type="match status" value="1"/>
</dbReference>
<dbReference type="PROSITE" id="PS00070">
    <property type="entry name" value="ALDEHYDE_DEHYDR_CYS"/>
    <property type="match status" value="1"/>
</dbReference>
<dbReference type="PANTHER" id="PTHR43866">
    <property type="entry name" value="MALONATE-SEMIALDEHYDE DEHYDROGENASE"/>
    <property type="match status" value="1"/>
</dbReference>
<dbReference type="InterPro" id="IPR016160">
    <property type="entry name" value="Ald_DH_CS_CYS"/>
</dbReference>
<dbReference type="Gene3D" id="3.40.309.10">
    <property type="entry name" value="Aldehyde Dehydrogenase, Chain A, domain 2"/>
    <property type="match status" value="1"/>
</dbReference>
<dbReference type="Gene3D" id="3.40.605.10">
    <property type="entry name" value="Aldehyde Dehydrogenase, Chain A, domain 1"/>
    <property type="match status" value="1"/>
</dbReference>